<dbReference type="PANTHER" id="PTHR47691:SF3">
    <property type="entry name" value="HTH-TYPE TRANSCRIPTIONAL REGULATOR RV0890C-RELATED"/>
    <property type="match status" value="1"/>
</dbReference>
<dbReference type="EMBL" id="JACJID010000002">
    <property type="protein sequence ID" value="MBA8925065.1"/>
    <property type="molecule type" value="Genomic_DNA"/>
</dbReference>
<protein>
    <submittedName>
        <fullName evidence="2">Tetratricopeptide (TPR) repeat protein</fullName>
    </submittedName>
</protein>
<dbReference type="SUPFAM" id="SSF52540">
    <property type="entry name" value="P-loop containing nucleoside triphosphate hydrolases"/>
    <property type="match status" value="1"/>
</dbReference>
<dbReference type="PRINTS" id="PR00364">
    <property type="entry name" value="DISEASERSIST"/>
</dbReference>
<proteinExistence type="predicted"/>
<evidence type="ECO:0000313" key="3">
    <source>
        <dbReference type="Proteomes" id="UP000517916"/>
    </source>
</evidence>
<dbReference type="Gene3D" id="3.40.50.300">
    <property type="entry name" value="P-loop containing nucleotide triphosphate hydrolases"/>
    <property type="match status" value="1"/>
</dbReference>
<sequence length="1061" mass="113651">MTDQPDNHFEGTAREVVQAHHIDGVHINVHEQPVSAPFRTPRELPPDVPGFTGREAELAELDALLDSAPDSTAAVISAVAGTAGVGKTALAVRWAHRVRDRFPDGDLYVDLRGYDSDRPMSPDDALAGFLRSLRVDGSAIPSERHERTAQYRTLLAGRRVLVVLDNASSAEQVRPLLPGSAASFVLVTSRDSLAGLVARDGARRVDLDRLSVTESVDLLHALIGPRVAEEPGRAAELARHSAQLPLALRVTAELAVSRPTTPLAELVRELADEQHRLAELDAGGDERTAVRTVFSWSYLHLPEPAARVFRLLGISPVREPDVSATAALAGTDLAEARRLLTTLRRAHLVEDVSPGRFRMHDLLHAYAVGLAAEQGTEAERVGAVNRLFDHYHDTAVRALKAMADTAGEPGHLAWLEAEIPNMLVLHDHAQRHSWPGQRQRLSQVLHDCMVTLHTLGIAARQDGDLPEALRHFDTAIARFELLAPGYCNGIRLDQAEALLDLGMYEEAAQHLRRAIPLLRELGMDEEIAKAETYQAMAALRHGDLVSARRRAAVAVRLFERLGDEHWACTARLTLVRALVAISVAHRQAPSSLIGRITALAAEFEQRGRCGEAAVAKLLAARLYVRKALPQVVRQLLDEVPPPEQTTSIDQLLLLRTCRAELAVLRGDRASAYREVSAGLAELDRFRRGLGSPELVCGAASHGRELGSLAVSVVLRDPGASGAELVDWLERTRAQAYRYRPGQSEPRESASLAELGAALGERALVSFTSSAGSIFAVVVVDGRAELVPLGESEPVLHWAGELHADLDALAPDRLPRVLVDVVATSARRRAALLDELLLHPLAGLTGDRELVLVPANALHTLAWGALPSLVGRPVSVAPSATAWLSASRRRVAGPTVLVTGPGTPAELDAAELCRPHPGAVLLRGERATVRGVLGALDGAGLAHLATHGMHEPGNALFSRMELADGELRAHELTRLSRPPGHVVLGAAELTVADEGHGFAGALLVIGARTVSAAVSRVGLNAAATTCAEYHQLLARGTSPAVALAAVTSVDPLRRPYVCLGAG</sequence>
<dbReference type="InterPro" id="IPR011990">
    <property type="entry name" value="TPR-like_helical_dom_sf"/>
</dbReference>
<comment type="caution">
    <text evidence="2">The sequence shown here is derived from an EMBL/GenBank/DDBJ whole genome shotgun (WGS) entry which is preliminary data.</text>
</comment>
<evidence type="ECO:0000259" key="1">
    <source>
        <dbReference type="Pfam" id="PF12770"/>
    </source>
</evidence>
<reference evidence="2 3" key="1">
    <citation type="submission" date="2020-08" db="EMBL/GenBank/DDBJ databases">
        <title>Genomic Encyclopedia of Archaeal and Bacterial Type Strains, Phase II (KMG-II): from individual species to whole genera.</title>
        <authorList>
            <person name="Goeker M."/>
        </authorList>
    </citation>
    <scope>NUCLEOTIDE SEQUENCE [LARGE SCALE GENOMIC DNA]</scope>
    <source>
        <strain evidence="2 3">DSM 43850</strain>
    </source>
</reference>
<dbReference type="InterPro" id="IPR027417">
    <property type="entry name" value="P-loop_NTPase"/>
</dbReference>
<dbReference type="InterPro" id="IPR024983">
    <property type="entry name" value="CHAT_dom"/>
</dbReference>
<accession>A0ABR6BE57</accession>
<gene>
    <name evidence="2" type="ORF">BC739_002264</name>
</gene>
<organism evidence="2 3">
    <name type="scientific">Kutzneria viridogrisea</name>
    <dbReference type="NCBI Taxonomy" id="47990"/>
    <lineage>
        <taxon>Bacteria</taxon>
        <taxon>Bacillati</taxon>
        <taxon>Actinomycetota</taxon>
        <taxon>Actinomycetes</taxon>
        <taxon>Pseudonocardiales</taxon>
        <taxon>Pseudonocardiaceae</taxon>
        <taxon>Kutzneria</taxon>
    </lineage>
</organism>
<name>A0ABR6BE57_9PSEU</name>
<dbReference type="SUPFAM" id="SSF48452">
    <property type="entry name" value="TPR-like"/>
    <property type="match status" value="1"/>
</dbReference>
<dbReference type="PANTHER" id="PTHR47691">
    <property type="entry name" value="REGULATOR-RELATED"/>
    <property type="match status" value="1"/>
</dbReference>
<dbReference type="Proteomes" id="UP000517916">
    <property type="component" value="Unassembled WGS sequence"/>
</dbReference>
<dbReference type="Pfam" id="PF12770">
    <property type="entry name" value="CHAT"/>
    <property type="match status" value="1"/>
</dbReference>
<keyword evidence="3" id="KW-1185">Reference proteome</keyword>
<dbReference type="RefSeq" id="WP_318296175.1">
    <property type="nucleotide sequence ID" value="NZ_BAAABQ010000096.1"/>
</dbReference>
<feature type="domain" description="CHAT" evidence="1">
    <location>
        <begin position="827"/>
        <end position="1044"/>
    </location>
</feature>
<dbReference type="Gene3D" id="1.25.40.10">
    <property type="entry name" value="Tetratricopeptide repeat domain"/>
    <property type="match status" value="1"/>
</dbReference>
<evidence type="ECO:0000313" key="2">
    <source>
        <dbReference type="EMBL" id="MBA8925065.1"/>
    </source>
</evidence>